<dbReference type="OrthoDB" id="7376531at2"/>
<reference evidence="2 3" key="1">
    <citation type="submission" date="2017-12" db="EMBL/GenBank/DDBJ databases">
        <title>Anaerobic carbon monoxide metabolism by Pleomorphomonas carboxyditropha sp. nov., a new mesophilic hydrogenogenic carboxidotroph.</title>
        <authorList>
            <person name="Esquivel-Elizondo S."/>
            <person name="Krajmalnik-Brown R."/>
        </authorList>
    </citation>
    <scope>NUCLEOTIDE SEQUENCE [LARGE SCALE GENOMIC DNA]</scope>
    <source>
        <strain evidence="2 3">R5-392</strain>
    </source>
</reference>
<organism evidence="2 3">
    <name type="scientific">Pleomorphomonas diazotrophica</name>
    <dbReference type="NCBI Taxonomy" id="1166257"/>
    <lineage>
        <taxon>Bacteria</taxon>
        <taxon>Pseudomonadati</taxon>
        <taxon>Pseudomonadota</taxon>
        <taxon>Alphaproteobacteria</taxon>
        <taxon>Hyphomicrobiales</taxon>
        <taxon>Pleomorphomonadaceae</taxon>
        <taxon>Pleomorphomonas</taxon>
    </lineage>
</organism>
<evidence type="ECO:0000256" key="1">
    <source>
        <dbReference type="SAM" id="SignalP"/>
    </source>
</evidence>
<evidence type="ECO:0000313" key="3">
    <source>
        <dbReference type="Proteomes" id="UP000233491"/>
    </source>
</evidence>
<feature type="chain" id="PRO_5015065693" description="PepSY domain-containing protein" evidence="1">
    <location>
        <begin position="19"/>
        <end position="91"/>
    </location>
</feature>
<name>A0A1I4S5U6_9HYPH</name>
<protein>
    <recommendedName>
        <fullName evidence="4">PepSY domain-containing protein</fullName>
    </recommendedName>
</protein>
<dbReference type="EMBL" id="PJNW01000003">
    <property type="protein sequence ID" value="PKR89924.1"/>
    <property type="molecule type" value="Genomic_DNA"/>
</dbReference>
<dbReference type="AlphaFoldDB" id="A0A1I4S5U6"/>
<evidence type="ECO:0008006" key="4">
    <source>
        <dbReference type="Google" id="ProtNLM"/>
    </source>
</evidence>
<dbReference type="RefSeq" id="WP_101288436.1">
    <property type="nucleotide sequence ID" value="NZ_FOUQ01000003.1"/>
</dbReference>
<comment type="caution">
    <text evidence="2">The sequence shown here is derived from an EMBL/GenBank/DDBJ whole genome shotgun (WGS) entry which is preliminary data.</text>
</comment>
<keyword evidence="1" id="KW-0732">Signal</keyword>
<accession>A0A1I4S5U6</accession>
<gene>
    <name evidence="2" type="ORF">CXZ10_07020</name>
</gene>
<dbReference type="Proteomes" id="UP000233491">
    <property type="component" value="Unassembled WGS sequence"/>
</dbReference>
<proteinExistence type="predicted"/>
<feature type="signal peptide" evidence="1">
    <location>
        <begin position="1"/>
        <end position="18"/>
    </location>
</feature>
<keyword evidence="3" id="KW-1185">Reference proteome</keyword>
<evidence type="ECO:0000313" key="2">
    <source>
        <dbReference type="EMBL" id="PKR89924.1"/>
    </source>
</evidence>
<sequence>MKLIAAGAFVLFVSLTLAGKAEEPTVAVAEVPLTGENSFTQAQAKAWIEDAGYTHVADLVLGTDGVWRGSARLDGNPALVRLDYQGNVTTQ</sequence>